<dbReference type="AlphaFoldDB" id="A0A212F0M9"/>
<evidence type="ECO:0000256" key="1">
    <source>
        <dbReference type="SAM" id="Phobius"/>
    </source>
</evidence>
<keyword evidence="3" id="KW-1185">Reference proteome</keyword>
<dbReference type="EMBL" id="AGBW02011050">
    <property type="protein sequence ID" value="OWR47305.1"/>
    <property type="molecule type" value="Genomic_DNA"/>
</dbReference>
<dbReference type="KEGG" id="dpl:KGM_212659"/>
<sequence>MAWLWLFSYIFIVVMILKINNALDLATFSKFVENFHKLVEEMSIYFEPCGFPIELVERCQRDSQYAQQEIVRLTESDQCKVVIVKYVMTKVYCRLFTRKYETQLT</sequence>
<reference evidence="2 3" key="1">
    <citation type="journal article" date="2011" name="Cell">
        <title>The monarch butterfly genome yields insights into long-distance migration.</title>
        <authorList>
            <person name="Zhan S."/>
            <person name="Merlin C."/>
            <person name="Boore J.L."/>
            <person name="Reppert S.M."/>
        </authorList>
    </citation>
    <scope>NUCLEOTIDE SEQUENCE [LARGE SCALE GENOMIC DNA]</scope>
    <source>
        <strain evidence="2">F-2</strain>
    </source>
</reference>
<accession>A0A212F0M9</accession>
<proteinExistence type="predicted"/>
<keyword evidence="1" id="KW-0472">Membrane</keyword>
<name>A0A212F0M9_DANPL</name>
<organism evidence="2 3">
    <name type="scientific">Danaus plexippus plexippus</name>
    <dbReference type="NCBI Taxonomy" id="278856"/>
    <lineage>
        <taxon>Eukaryota</taxon>
        <taxon>Metazoa</taxon>
        <taxon>Ecdysozoa</taxon>
        <taxon>Arthropoda</taxon>
        <taxon>Hexapoda</taxon>
        <taxon>Insecta</taxon>
        <taxon>Pterygota</taxon>
        <taxon>Neoptera</taxon>
        <taxon>Endopterygota</taxon>
        <taxon>Lepidoptera</taxon>
        <taxon>Glossata</taxon>
        <taxon>Ditrysia</taxon>
        <taxon>Papilionoidea</taxon>
        <taxon>Nymphalidae</taxon>
        <taxon>Danainae</taxon>
        <taxon>Danaini</taxon>
        <taxon>Danaina</taxon>
        <taxon>Danaus</taxon>
        <taxon>Danaus</taxon>
    </lineage>
</organism>
<keyword evidence="1" id="KW-1133">Transmembrane helix</keyword>
<comment type="caution">
    <text evidence="2">The sequence shown here is derived from an EMBL/GenBank/DDBJ whole genome shotgun (WGS) entry which is preliminary data.</text>
</comment>
<keyword evidence="1" id="KW-0812">Transmembrane</keyword>
<protein>
    <submittedName>
        <fullName evidence="2">Uncharacterized protein</fullName>
    </submittedName>
</protein>
<dbReference type="Proteomes" id="UP000007151">
    <property type="component" value="Unassembled WGS sequence"/>
</dbReference>
<evidence type="ECO:0000313" key="2">
    <source>
        <dbReference type="EMBL" id="OWR47305.1"/>
    </source>
</evidence>
<dbReference type="InParanoid" id="A0A212F0M9"/>
<feature type="transmembrane region" description="Helical" evidence="1">
    <location>
        <begin position="6"/>
        <end position="28"/>
    </location>
</feature>
<gene>
    <name evidence="2" type="ORF">KGM_212659</name>
</gene>
<evidence type="ECO:0000313" key="3">
    <source>
        <dbReference type="Proteomes" id="UP000007151"/>
    </source>
</evidence>